<organism evidence="1 2">
    <name type="scientific">Metabacillus lacus</name>
    <dbReference type="NCBI Taxonomy" id="1983721"/>
    <lineage>
        <taxon>Bacteria</taxon>
        <taxon>Bacillati</taxon>
        <taxon>Bacillota</taxon>
        <taxon>Bacilli</taxon>
        <taxon>Bacillales</taxon>
        <taxon>Bacillaceae</taxon>
        <taxon>Metabacillus</taxon>
    </lineage>
</organism>
<proteinExistence type="predicted"/>
<accession>A0A7X2LZL7</accession>
<evidence type="ECO:0000313" key="2">
    <source>
        <dbReference type="Proteomes" id="UP000448867"/>
    </source>
</evidence>
<keyword evidence="2" id="KW-1185">Reference proteome</keyword>
<name>A0A7X2LZL7_9BACI</name>
<dbReference type="Proteomes" id="UP000448867">
    <property type="component" value="Unassembled WGS sequence"/>
</dbReference>
<comment type="caution">
    <text evidence="1">The sequence shown here is derived from an EMBL/GenBank/DDBJ whole genome shotgun (WGS) entry which is preliminary data.</text>
</comment>
<gene>
    <name evidence="1" type="ORF">GJU40_15585</name>
</gene>
<sequence length="73" mass="8031">MLKEQVYVLGDQLVAVFSVTLEGCTAKMECVLSEQGVEDYVVEYSGTESLYKDVLKLALSHAKTVYSSHAVRA</sequence>
<dbReference type="RefSeq" id="WP_154309025.1">
    <property type="nucleotide sequence ID" value="NZ_WKKI01000038.1"/>
</dbReference>
<protein>
    <submittedName>
        <fullName evidence="1">Uncharacterized protein</fullName>
    </submittedName>
</protein>
<dbReference type="AlphaFoldDB" id="A0A7X2LZL7"/>
<reference evidence="1 2" key="1">
    <citation type="submission" date="2019-11" db="EMBL/GenBank/DDBJ databases">
        <title>Bacillus lacus genome.</title>
        <authorList>
            <person name="Allen C.J."/>
            <person name="Newman J.D."/>
        </authorList>
    </citation>
    <scope>NUCLEOTIDE SEQUENCE [LARGE SCALE GENOMIC DNA]</scope>
    <source>
        <strain evidence="1 2">KCTC 33946</strain>
    </source>
</reference>
<evidence type="ECO:0000313" key="1">
    <source>
        <dbReference type="EMBL" id="MRX73566.1"/>
    </source>
</evidence>
<dbReference type="EMBL" id="WKKI01000038">
    <property type="protein sequence ID" value="MRX73566.1"/>
    <property type="molecule type" value="Genomic_DNA"/>
</dbReference>
<dbReference type="OrthoDB" id="2882371at2"/>